<feature type="domain" description="Protein kinase" evidence="7">
    <location>
        <begin position="267"/>
        <end position="543"/>
    </location>
</feature>
<dbReference type="GO" id="GO:0005524">
    <property type="term" value="F:ATP binding"/>
    <property type="evidence" value="ECO:0007669"/>
    <property type="project" value="UniProtKB-KW"/>
</dbReference>
<name>A0A914DWI6_9BILA</name>
<keyword evidence="1" id="KW-0808">Transferase</keyword>
<dbReference type="PANTHER" id="PTHR48013:SF28">
    <property type="entry name" value="DUAL SPECIFICITY MITOGEN-ACTIVATED PROTEIN KINASE KINASE SEK-1"/>
    <property type="match status" value="1"/>
</dbReference>
<dbReference type="Gene3D" id="3.30.200.20">
    <property type="entry name" value="Phosphorylase Kinase, domain 1"/>
    <property type="match status" value="1"/>
</dbReference>
<evidence type="ECO:0000256" key="3">
    <source>
        <dbReference type="ARBA" id="ARBA00022777"/>
    </source>
</evidence>
<dbReference type="SMART" id="SM00220">
    <property type="entry name" value="S_TKc"/>
    <property type="match status" value="1"/>
</dbReference>
<evidence type="ECO:0000256" key="6">
    <source>
        <dbReference type="ARBA" id="ARBA00038999"/>
    </source>
</evidence>
<evidence type="ECO:0000256" key="1">
    <source>
        <dbReference type="ARBA" id="ARBA00022679"/>
    </source>
</evidence>
<dbReference type="GO" id="GO:0004708">
    <property type="term" value="F:MAP kinase kinase activity"/>
    <property type="evidence" value="ECO:0007669"/>
    <property type="project" value="UniProtKB-EC"/>
</dbReference>
<evidence type="ECO:0000313" key="9">
    <source>
        <dbReference type="WBParaSite" id="ACRNAN_scaffold4269.g15150.t1"/>
    </source>
</evidence>
<dbReference type="PROSITE" id="PS00108">
    <property type="entry name" value="PROTEIN_KINASE_ST"/>
    <property type="match status" value="1"/>
</dbReference>
<evidence type="ECO:0000256" key="2">
    <source>
        <dbReference type="ARBA" id="ARBA00022741"/>
    </source>
</evidence>
<dbReference type="InterPro" id="IPR000719">
    <property type="entry name" value="Prot_kinase_dom"/>
</dbReference>
<evidence type="ECO:0000313" key="8">
    <source>
        <dbReference type="Proteomes" id="UP000887540"/>
    </source>
</evidence>
<keyword evidence="2" id="KW-0547">Nucleotide-binding</keyword>
<feature type="domain" description="Protein kinase" evidence="7">
    <location>
        <begin position="1"/>
        <end position="207"/>
    </location>
</feature>
<sequence>MTTSLDRFIVTLQSYGDVEDGLLGLISASLVKALLFCQKENLFYCELEPKNIFLAYMDDNINTVNGPSVFPGSIKLRDFGTHNLSYTINGYLIKPENKITPYWPPERVENCESTKEDYICDIWSIGIILYEVWSGYTPYKNELDKEALKNEILNFKDITGCEGSDRWSDDFTTFLKHCLKPYNERPTLDELKEFPLCRPKESIHVAYSDDPEKINYVELTVHLTDIGVTDALRGGAYKIDPEFLALTKKDKLAFSEREVYDFEMDKLESGEIIGMNSKTTVRKYRHLESNRSFAIKELDIPQRRIIREDMQRKLKKLTDEIKLYCRVDPSPNIVDLYGFTIYDNKILLAMEIMDISLSEFYKAIHREHGEFDEILFATIGVSIIDGLEYLNCQDIVHRDVKPANIMVNKNGAVKLCDFGESRLRFKDEHFYANFNETPAGTLYYWPPERFSGQPVAGVASDIWSLGITLLEVGLGHVPFIDNFGNLIEDHVKLKSMIEDFDAKLIISKLNKDYEDATRTFLHLCLLPAPQRPSTFGRLQRSWYYSNTKEYVKSDDEVAKAFVTIEKQLVSN</sequence>
<comment type="similarity">
    <text evidence="5">Belongs to the protein kinase superfamily. STE Ser/Thr protein kinase family. MAP kinase kinase subfamily.</text>
</comment>
<dbReference type="Proteomes" id="UP000887540">
    <property type="component" value="Unplaced"/>
</dbReference>
<dbReference type="AlphaFoldDB" id="A0A914DWI6"/>
<dbReference type="InterPro" id="IPR008271">
    <property type="entry name" value="Ser/Thr_kinase_AS"/>
</dbReference>
<dbReference type="Pfam" id="PF00069">
    <property type="entry name" value="Pkinase"/>
    <property type="match status" value="2"/>
</dbReference>
<reference evidence="9" key="1">
    <citation type="submission" date="2022-11" db="UniProtKB">
        <authorList>
            <consortium name="WormBaseParasite"/>
        </authorList>
    </citation>
    <scope>IDENTIFICATION</scope>
</reference>
<accession>A0A914DWI6</accession>
<dbReference type="InterPro" id="IPR011009">
    <property type="entry name" value="Kinase-like_dom_sf"/>
</dbReference>
<evidence type="ECO:0000259" key="7">
    <source>
        <dbReference type="PROSITE" id="PS50011"/>
    </source>
</evidence>
<dbReference type="PANTHER" id="PTHR48013">
    <property type="entry name" value="DUAL SPECIFICITY MITOGEN-ACTIVATED PROTEIN KINASE KINASE 5-RELATED"/>
    <property type="match status" value="1"/>
</dbReference>
<dbReference type="SUPFAM" id="SSF56112">
    <property type="entry name" value="Protein kinase-like (PK-like)"/>
    <property type="match status" value="2"/>
</dbReference>
<organism evidence="8 9">
    <name type="scientific">Acrobeloides nanus</name>
    <dbReference type="NCBI Taxonomy" id="290746"/>
    <lineage>
        <taxon>Eukaryota</taxon>
        <taxon>Metazoa</taxon>
        <taxon>Ecdysozoa</taxon>
        <taxon>Nematoda</taxon>
        <taxon>Chromadorea</taxon>
        <taxon>Rhabditida</taxon>
        <taxon>Tylenchina</taxon>
        <taxon>Cephalobomorpha</taxon>
        <taxon>Cephaloboidea</taxon>
        <taxon>Cephalobidae</taxon>
        <taxon>Acrobeloides</taxon>
    </lineage>
</organism>
<keyword evidence="3" id="KW-0418">Kinase</keyword>
<dbReference type="EC" id="2.7.12.2" evidence="6"/>
<evidence type="ECO:0000256" key="5">
    <source>
        <dbReference type="ARBA" id="ARBA00038035"/>
    </source>
</evidence>
<dbReference type="WBParaSite" id="ACRNAN_scaffold4269.g15150.t1">
    <property type="protein sequence ID" value="ACRNAN_scaffold4269.g15150.t1"/>
    <property type="gene ID" value="ACRNAN_scaffold4269.g15150"/>
</dbReference>
<dbReference type="Gene3D" id="1.10.510.10">
    <property type="entry name" value="Transferase(Phosphotransferase) domain 1"/>
    <property type="match status" value="2"/>
</dbReference>
<keyword evidence="8" id="KW-1185">Reference proteome</keyword>
<proteinExistence type="inferred from homology"/>
<dbReference type="PROSITE" id="PS50011">
    <property type="entry name" value="PROTEIN_KINASE_DOM"/>
    <property type="match status" value="2"/>
</dbReference>
<evidence type="ECO:0000256" key="4">
    <source>
        <dbReference type="ARBA" id="ARBA00022840"/>
    </source>
</evidence>
<protein>
    <recommendedName>
        <fullName evidence="6">mitogen-activated protein kinase kinase</fullName>
        <ecNumber evidence="6">2.7.12.2</ecNumber>
    </recommendedName>
</protein>
<keyword evidence="4" id="KW-0067">ATP-binding</keyword>